<proteinExistence type="inferred from homology"/>
<keyword evidence="5 6" id="KW-0175">Coiled coil</keyword>
<dbReference type="FunFam" id="1.10.1000.11:FF:000009">
    <property type="entry name" value="IQ motif and SEC7 domain-containing protein"/>
    <property type="match status" value="1"/>
</dbReference>
<dbReference type="GO" id="GO:0005085">
    <property type="term" value="F:guanyl-nucleotide exchange factor activity"/>
    <property type="evidence" value="ECO:0007669"/>
    <property type="project" value="InterPro"/>
</dbReference>
<feature type="compositionally biased region" description="Low complexity" evidence="7">
    <location>
        <begin position="345"/>
        <end position="363"/>
    </location>
</feature>
<feature type="coiled-coil region" evidence="6">
    <location>
        <begin position="699"/>
        <end position="726"/>
    </location>
</feature>
<dbReference type="GO" id="GO:0032012">
    <property type="term" value="P:regulation of ARF protein signal transduction"/>
    <property type="evidence" value="ECO:0007669"/>
    <property type="project" value="InterPro"/>
</dbReference>
<dbReference type="PANTHER" id="PTHR10663">
    <property type="entry name" value="GUANYL-NUCLEOTIDE EXCHANGE FACTOR"/>
    <property type="match status" value="1"/>
</dbReference>
<accession>A0A8I6S3G0</accession>
<dbReference type="CDD" id="cd13318">
    <property type="entry name" value="PH_IQSEC"/>
    <property type="match status" value="1"/>
</dbReference>
<sequence length="808" mass="91778">MSNESNRYLVDSGNLTLTITSGEGESCEQTGEDDVCQHLYFLHQQSEHINELRSQLSAMMAERDLLLCEVSRLKFELEIANLKRINDDRPESSKSDPAKSNHERGINGSCNGDKENDEPTFKGECSPSSSYSAHTWSQGINKKGSFRNNNDALQRSRVQHVYELSQDLLDKQIEMLERKYGGDKARNAALIIQRAFRHYTLVKKFATITAMAKAEKRFSRRLVGFQEEGNDTRFLDCTSVNNLKQNTNLPLRSLSMREKRNINNTTPSLPRSYSGRCELACYSNSTLPEYYAPGETSVEMKQDDQNGVNKGARNMRIPPEVPKRTSSISVRSLENPSGINLNKNSDSGSISSVQSSGSDSSVIPPANSIKNPQVSETVRKRQYRVGLNLFNKKPERGISYLVKRGFLDNSPQSVAHFLITRKGLSKQMIGEYLGNLQEPFNVATLELFAQEMDLSGMQVDVALRKFQTYFRMPGEAQKVERIIEVFSHRYCQCNRDMVARLRNLDTVFVLAFAIIMLNTDLHTPNLKADRRMTLEDFIKNLRGVDDCCDIDRNMLIGIYERVKANEFKTGSDHVTQVLKVQSTIVGKKPNLALPHRRLVCYCRLYEVHDMYKKERPGVHQREVFLFNDLLVITKILSKKKSSVTYTFRQSYSLSGLTVSLFEVPHYPYGIRLSQRVNSQVLITFNARNDHDRCKFVEDIRESISEMDEMENLRIEAELEKQKSNRNGRTVGGSCNENRDSGVADVEVCPCIHSESPMHFNESHSNANLKRSALSNSLLDIHDQAQCSSSQFAEPQQIYSTSLDQSDSL</sequence>
<dbReference type="GO" id="GO:0030036">
    <property type="term" value="P:actin cytoskeleton organization"/>
    <property type="evidence" value="ECO:0007669"/>
    <property type="project" value="TreeGrafter"/>
</dbReference>
<name>A0A8I6S3G0_CIMLE</name>
<dbReference type="Gene3D" id="1.10.220.20">
    <property type="match status" value="1"/>
</dbReference>
<dbReference type="SUPFAM" id="SSF50729">
    <property type="entry name" value="PH domain-like"/>
    <property type="match status" value="1"/>
</dbReference>
<dbReference type="PANTHER" id="PTHR10663:SF342">
    <property type="entry name" value="FI21420P1"/>
    <property type="match status" value="1"/>
</dbReference>
<dbReference type="OrthoDB" id="430364at2759"/>
<organism evidence="9 10">
    <name type="scientific">Cimex lectularius</name>
    <name type="common">Bed bug</name>
    <name type="synonym">Acanthia lectularia</name>
    <dbReference type="NCBI Taxonomy" id="79782"/>
    <lineage>
        <taxon>Eukaryota</taxon>
        <taxon>Metazoa</taxon>
        <taxon>Ecdysozoa</taxon>
        <taxon>Arthropoda</taxon>
        <taxon>Hexapoda</taxon>
        <taxon>Insecta</taxon>
        <taxon>Pterygota</taxon>
        <taxon>Neoptera</taxon>
        <taxon>Paraneoptera</taxon>
        <taxon>Hemiptera</taxon>
        <taxon>Heteroptera</taxon>
        <taxon>Panheteroptera</taxon>
        <taxon>Cimicomorpha</taxon>
        <taxon>Cimicidae</taxon>
        <taxon>Cimex</taxon>
    </lineage>
</organism>
<dbReference type="Gene3D" id="1.10.1000.11">
    <property type="entry name" value="Arf Nucleotide-binding Site Opener,domain 2"/>
    <property type="match status" value="1"/>
</dbReference>
<feature type="compositionally biased region" description="Polar residues" evidence="7">
    <location>
        <begin position="324"/>
        <end position="344"/>
    </location>
</feature>
<evidence type="ECO:0000313" key="10">
    <source>
        <dbReference type="Proteomes" id="UP000494040"/>
    </source>
</evidence>
<dbReference type="InterPro" id="IPR035999">
    <property type="entry name" value="Sec7_dom_sf"/>
</dbReference>
<feature type="region of interest" description="Disordered" evidence="7">
    <location>
        <begin position="87"/>
        <end position="128"/>
    </location>
</feature>
<dbReference type="CTD" id="40327"/>
<dbReference type="EnsemblMetazoa" id="XM_014400901.2">
    <property type="protein sequence ID" value="XP_014256387.1"/>
    <property type="gene ID" value="LOC106670486"/>
</dbReference>
<evidence type="ECO:0000256" key="6">
    <source>
        <dbReference type="SAM" id="Coils"/>
    </source>
</evidence>
<evidence type="ECO:0000313" key="9">
    <source>
        <dbReference type="EnsemblMetazoa" id="XP_014256387.1"/>
    </source>
</evidence>
<evidence type="ECO:0000256" key="2">
    <source>
        <dbReference type="ARBA" id="ARBA00006248"/>
    </source>
</evidence>
<feature type="compositionally biased region" description="Basic and acidic residues" evidence="7">
    <location>
        <begin position="112"/>
        <end position="121"/>
    </location>
</feature>
<keyword evidence="3" id="KW-0963">Cytoplasm</keyword>
<dbReference type="SUPFAM" id="SSF48425">
    <property type="entry name" value="Sec7 domain"/>
    <property type="match status" value="1"/>
</dbReference>
<feature type="region of interest" description="Disordered" evidence="7">
    <location>
        <begin position="305"/>
        <end position="375"/>
    </location>
</feature>
<evidence type="ECO:0000259" key="8">
    <source>
        <dbReference type="PROSITE" id="PS50190"/>
    </source>
</evidence>
<feature type="region of interest" description="Disordered" evidence="7">
    <location>
        <begin position="789"/>
        <end position="808"/>
    </location>
</feature>
<dbReference type="InterPro" id="IPR033742">
    <property type="entry name" value="IQSEC_PH"/>
</dbReference>
<dbReference type="SMART" id="SM00222">
    <property type="entry name" value="Sec7"/>
    <property type="match status" value="1"/>
</dbReference>
<dbReference type="InterPro" id="IPR023394">
    <property type="entry name" value="Sec7_C_sf"/>
</dbReference>
<dbReference type="PROSITE" id="PS50190">
    <property type="entry name" value="SEC7"/>
    <property type="match status" value="1"/>
</dbReference>
<dbReference type="Pfam" id="PF01369">
    <property type="entry name" value="Sec7"/>
    <property type="match status" value="1"/>
</dbReference>
<protein>
    <recommendedName>
        <fullName evidence="8">SEC7 domain-containing protein</fullName>
    </recommendedName>
</protein>
<dbReference type="Gene3D" id="2.30.29.30">
    <property type="entry name" value="Pleckstrin-homology domain (PH domain)/Phosphotyrosine-binding domain (PTB)"/>
    <property type="match status" value="1"/>
</dbReference>
<evidence type="ECO:0000256" key="3">
    <source>
        <dbReference type="ARBA" id="ARBA00022490"/>
    </source>
</evidence>
<dbReference type="CDD" id="cd00171">
    <property type="entry name" value="Sec7"/>
    <property type="match status" value="1"/>
</dbReference>
<dbReference type="KEGG" id="clec:106670486"/>
<dbReference type="OMA" id="RIMQVFS"/>
<evidence type="ECO:0000256" key="4">
    <source>
        <dbReference type="ARBA" id="ARBA00022553"/>
    </source>
</evidence>
<evidence type="ECO:0000256" key="7">
    <source>
        <dbReference type="SAM" id="MobiDB-lite"/>
    </source>
</evidence>
<dbReference type="Pfam" id="PF16453">
    <property type="entry name" value="IQ_SEC7_PH"/>
    <property type="match status" value="1"/>
</dbReference>
<comment type="subcellular location">
    <subcellularLocation>
        <location evidence="1">Cytoplasm</location>
    </subcellularLocation>
</comment>
<dbReference type="SMART" id="SM00233">
    <property type="entry name" value="PH"/>
    <property type="match status" value="1"/>
</dbReference>
<reference evidence="9" key="1">
    <citation type="submission" date="2022-01" db="UniProtKB">
        <authorList>
            <consortium name="EnsemblMetazoa"/>
        </authorList>
    </citation>
    <scope>IDENTIFICATION</scope>
</reference>
<comment type="similarity">
    <text evidence="2">Belongs to the BRAG family.</text>
</comment>
<dbReference type="GeneID" id="106670486"/>
<evidence type="ECO:0000256" key="5">
    <source>
        <dbReference type="ARBA" id="ARBA00023054"/>
    </source>
</evidence>
<feature type="compositionally biased region" description="Basic and acidic residues" evidence="7">
    <location>
        <begin position="87"/>
        <end position="105"/>
    </location>
</feature>
<dbReference type="Proteomes" id="UP000494040">
    <property type="component" value="Unassembled WGS sequence"/>
</dbReference>
<feature type="domain" description="SEC7" evidence="8">
    <location>
        <begin position="379"/>
        <end position="565"/>
    </location>
</feature>
<dbReference type="FunFam" id="1.10.220.20:FF:000001">
    <property type="entry name" value="IQ motif and SEC7 domain-containing protein 1"/>
    <property type="match status" value="1"/>
</dbReference>
<dbReference type="GO" id="GO:0005737">
    <property type="term" value="C:cytoplasm"/>
    <property type="evidence" value="ECO:0007669"/>
    <property type="project" value="UniProtKB-SubCell"/>
</dbReference>
<dbReference type="InterPro" id="IPR011993">
    <property type="entry name" value="PH-like_dom_sf"/>
</dbReference>
<dbReference type="InterPro" id="IPR001849">
    <property type="entry name" value="PH_domain"/>
</dbReference>
<dbReference type="RefSeq" id="XP_014256387.1">
    <property type="nucleotide sequence ID" value="XM_014400901.2"/>
</dbReference>
<dbReference type="InterPro" id="IPR000904">
    <property type="entry name" value="Sec7_dom"/>
</dbReference>
<dbReference type="FunFam" id="2.30.29.30:FF:000004">
    <property type="entry name" value="IQ motif and SEC7 domain-containing protein 1"/>
    <property type="match status" value="1"/>
</dbReference>
<dbReference type="AlphaFoldDB" id="A0A8I6S3G0"/>
<keyword evidence="4" id="KW-0597">Phosphoprotein</keyword>
<evidence type="ECO:0000256" key="1">
    <source>
        <dbReference type="ARBA" id="ARBA00004496"/>
    </source>
</evidence>
<feature type="coiled-coil region" evidence="6">
    <location>
        <begin position="42"/>
        <end position="69"/>
    </location>
</feature>
<keyword evidence="10" id="KW-1185">Reference proteome</keyword>